<reference evidence="1 2" key="1">
    <citation type="submission" date="2019-02" db="EMBL/GenBank/DDBJ databases">
        <title>Deep-cultivation of Planctomycetes and their phenomic and genomic characterization uncovers novel biology.</title>
        <authorList>
            <person name="Wiegand S."/>
            <person name="Jogler M."/>
            <person name="Boedeker C."/>
            <person name="Pinto D."/>
            <person name="Vollmers J."/>
            <person name="Rivas-Marin E."/>
            <person name="Kohn T."/>
            <person name="Peeters S.H."/>
            <person name="Heuer A."/>
            <person name="Rast P."/>
            <person name="Oberbeckmann S."/>
            <person name="Bunk B."/>
            <person name="Jeske O."/>
            <person name="Meyerdierks A."/>
            <person name="Storesund J.E."/>
            <person name="Kallscheuer N."/>
            <person name="Luecker S."/>
            <person name="Lage O.M."/>
            <person name="Pohl T."/>
            <person name="Merkel B.J."/>
            <person name="Hornburger P."/>
            <person name="Mueller R.-W."/>
            <person name="Bruemmer F."/>
            <person name="Labrenz M."/>
            <person name="Spormann A.M."/>
            <person name="Op den Camp H."/>
            <person name="Overmann J."/>
            <person name="Amann R."/>
            <person name="Jetten M.S.M."/>
            <person name="Mascher T."/>
            <person name="Medema M.H."/>
            <person name="Devos D.P."/>
            <person name="Kaster A.-K."/>
            <person name="Ovreas L."/>
            <person name="Rohde M."/>
            <person name="Galperin M.Y."/>
            <person name="Jogler C."/>
        </authorList>
    </citation>
    <scope>NUCLEOTIDE SEQUENCE [LARGE SCALE GENOMIC DNA]</scope>
    <source>
        <strain evidence="1 2">HG66A1</strain>
    </source>
</reference>
<dbReference type="SUPFAM" id="SSF110849">
    <property type="entry name" value="ParB/Sulfiredoxin"/>
    <property type="match status" value="1"/>
</dbReference>
<evidence type="ECO:0008006" key="3">
    <source>
        <dbReference type="Google" id="ProtNLM"/>
    </source>
</evidence>
<protein>
    <recommendedName>
        <fullName evidence="3">ParB/Sulfiredoxin domain-containing protein</fullName>
    </recommendedName>
</protein>
<dbReference type="InterPro" id="IPR036086">
    <property type="entry name" value="ParB/Sulfiredoxin_sf"/>
</dbReference>
<proteinExistence type="predicted"/>
<dbReference type="RefSeq" id="WP_145192803.1">
    <property type="nucleotide sequence ID" value="NZ_CP036266.1"/>
</dbReference>
<gene>
    <name evidence="1" type="ORF">HG66A1_60850</name>
</gene>
<dbReference type="AlphaFoldDB" id="A0A517PY00"/>
<dbReference type="EMBL" id="CP036266">
    <property type="protein sequence ID" value="QDT24253.1"/>
    <property type="molecule type" value="Genomic_DNA"/>
</dbReference>
<evidence type="ECO:0000313" key="2">
    <source>
        <dbReference type="Proteomes" id="UP000320421"/>
    </source>
</evidence>
<keyword evidence="2" id="KW-1185">Reference proteome</keyword>
<sequence>MEIKDRIKSFRRIKASQLIPNSRNWRTHPAAQETALRTILNEIGFAAACLVRDCGDGTYELIDGHLRANIAEDTKIPCLISDLTVSEADQVLATFDSITSLAETDQSALYALLESITTESEDLQGLLQNLKSSSPELPEQESGVDETELLTERFSVLVDCKDEAEQFALLDYLKSAGYQCRAWIS</sequence>
<name>A0A517PY00_9PLAN</name>
<organism evidence="1 2">
    <name type="scientific">Gimesia chilikensis</name>
    <dbReference type="NCBI Taxonomy" id="2605989"/>
    <lineage>
        <taxon>Bacteria</taxon>
        <taxon>Pseudomonadati</taxon>
        <taxon>Planctomycetota</taxon>
        <taxon>Planctomycetia</taxon>
        <taxon>Planctomycetales</taxon>
        <taxon>Planctomycetaceae</taxon>
        <taxon>Gimesia</taxon>
    </lineage>
</organism>
<evidence type="ECO:0000313" key="1">
    <source>
        <dbReference type="EMBL" id="QDT24253.1"/>
    </source>
</evidence>
<accession>A0A517PY00</accession>
<dbReference type="Proteomes" id="UP000320421">
    <property type="component" value="Chromosome"/>
</dbReference>
<dbReference type="OrthoDB" id="292268at2"/>